<dbReference type="PANTHER" id="PTHR38340">
    <property type="entry name" value="S-LAYER PROTEIN"/>
    <property type="match status" value="1"/>
</dbReference>
<organism evidence="7 8">
    <name type="scientific">Amaricoccus solimangrovi</name>
    <dbReference type="NCBI Taxonomy" id="2589815"/>
    <lineage>
        <taxon>Bacteria</taxon>
        <taxon>Pseudomonadati</taxon>
        <taxon>Pseudomonadota</taxon>
        <taxon>Alphaproteobacteria</taxon>
        <taxon>Rhodobacterales</taxon>
        <taxon>Paracoccaceae</taxon>
        <taxon>Amaricoccus</taxon>
    </lineage>
</organism>
<keyword evidence="4" id="KW-0677">Repeat</keyword>
<dbReference type="InterPro" id="IPR018511">
    <property type="entry name" value="Hemolysin-typ_Ca-bd_CS"/>
</dbReference>
<sequence>MAVDIYEENAQDTLSLEELRLYHQIMDYRAEEGLDPIRLSASLTLTAGRHVVDTRENIWGEDLDLPRGANLHSWSDAPYMADGSTPEAMWEAPERLGTDYPGYGYEITGAGYATSAAALQGWKESSAHNAIILNEGAWASMEWNAIGVGLDRSAGPGIYAGRVYDVWFGTQSDPSGPPEILGTSGDDDVFVTEFADFLRARGGDDTIDGGGGDDSLYGDSGRDTLYGRDGEDRLSGGTGRDRLYGGADDDRLFGGRHSDRLSGGTGDDPLSGGTGADTLYGGTGHDTLIGGSGPDRMTGGSGADHFVFRATSESPAIRGARDEIVDFQRGVDKIDLSEIDANTERSGHQHFDFIGGAGFSDTPGEVRNAFRVLSADVDGDGHADLQIEVGTNALTHSDLIL</sequence>
<proteinExistence type="predicted"/>
<evidence type="ECO:0000256" key="4">
    <source>
        <dbReference type="ARBA" id="ARBA00022737"/>
    </source>
</evidence>
<dbReference type="PROSITE" id="PS00330">
    <property type="entry name" value="HEMOLYSIN_CALCIUM"/>
    <property type="match status" value="2"/>
</dbReference>
<feature type="domain" description="Peptidase M10 serralysin C-terminal" evidence="6">
    <location>
        <begin position="280"/>
        <end position="400"/>
    </location>
</feature>
<protein>
    <recommendedName>
        <fullName evidence="6">Peptidase M10 serralysin C-terminal domain-containing protein</fullName>
    </recommendedName>
</protein>
<gene>
    <name evidence="7" type="ORF">FJM51_12465</name>
</gene>
<feature type="region of interest" description="Disordered" evidence="5">
    <location>
        <begin position="202"/>
        <end position="294"/>
    </location>
</feature>
<dbReference type="GO" id="GO:0005509">
    <property type="term" value="F:calcium ion binding"/>
    <property type="evidence" value="ECO:0007669"/>
    <property type="project" value="InterPro"/>
</dbReference>
<evidence type="ECO:0000313" key="7">
    <source>
        <dbReference type="EMBL" id="TPE50192.1"/>
    </source>
</evidence>
<dbReference type="InterPro" id="IPR035940">
    <property type="entry name" value="CAP_sf"/>
</dbReference>
<evidence type="ECO:0000256" key="2">
    <source>
        <dbReference type="ARBA" id="ARBA00004613"/>
    </source>
</evidence>
<dbReference type="SUPFAM" id="SSF51120">
    <property type="entry name" value="beta-Roll"/>
    <property type="match status" value="2"/>
</dbReference>
<dbReference type="InterPro" id="IPR050557">
    <property type="entry name" value="RTX_toxin/Mannuronan_C5-epim"/>
</dbReference>
<dbReference type="Proteomes" id="UP000319255">
    <property type="component" value="Unassembled WGS sequence"/>
</dbReference>
<dbReference type="Pfam" id="PF08548">
    <property type="entry name" value="Peptidase_M10_C"/>
    <property type="match status" value="1"/>
</dbReference>
<dbReference type="EMBL" id="VFRP01000011">
    <property type="protein sequence ID" value="TPE50192.1"/>
    <property type="molecule type" value="Genomic_DNA"/>
</dbReference>
<feature type="compositionally biased region" description="Basic and acidic residues" evidence="5">
    <location>
        <begin position="220"/>
        <end position="260"/>
    </location>
</feature>
<accession>A0A501WMV7</accession>
<dbReference type="AlphaFoldDB" id="A0A501WMV7"/>
<dbReference type="Pfam" id="PF00353">
    <property type="entry name" value="HemolysinCabind"/>
    <property type="match status" value="2"/>
</dbReference>
<comment type="subcellular location">
    <subcellularLocation>
        <location evidence="2">Secreted</location>
    </subcellularLocation>
</comment>
<evidence type="ECO:0000259" key="6">
    <source>
        <dbReference type="Pfam" id="PF08548"/>
    </source>
</evidence>
<dbReference type="InterPro" id="IPR001343">
    <property type="entry name" value="Hemolysn_Ca-bd"/>
</dbReference>
<dbReference type="PANTHER" id="PTHR38340:SF1">
    <property type="entry name" value="S-LAYER PROTEIN"/>
    <property type="match status" value="1"/>
</dbReference>
<dbReference type="Gene3D" id="2.150.10.10">
    <property type="entry name" value="Serralysin-like metalloprotease, C-terminal"/>
    <property type="match status" value="2"/>
</dbReference>
<dbReference type="InterPro" id="IPR011049">
    <property type="entry name" value="Serralysin-like_metalloprot_C"/>
</dbReference>
<evidence type="ECO:0000313" key="8">
    <source>
        <dbReference type="Proteomes" id="UP000319255"/>
    </source>
</evidence>
<comment type="cofactor">
    <cofactor evidence="1">
        <name>Ca(2+)</name>
        <dbReference type="ChEBI" id="CHEBI:29108"/>
    </cofactor>
</comment>
<reference evidence="7 8" key="1">
    <citation type="submission" date="2019-06" db="EMBL/GenBank/DDBJ databases">
        <title>A novel bacterium of genus Amaricoccus, isolated from marine sediment.</title>
        <authorList>
            <person name="Huang H."/>
            <person name="Mo K."/>
            <person name="Hu Y."/>
        </authorList>
    </citation>
    <scope>NUCLEOTIDE SEQUENCE [LARGE SCALE GENOMIC DNA]</scope>
    <source>
        <strain evidence="7 8">HB172011</strain>
    </source>
</reference>
<dbReference type="PRINTS" id="PR00313">
    <property type="entry name" value="CABNDNGRPT"/>
</dbReference>
<dbReference type="InterPro" id="IPR013858">
    <property type="entry name" value="Peptidase_M10B_C"/>
</dbReference>
<evidence type="ECO:0000256" key="5">
    <source>
        <dbReference type="SAM" id="MobiDB-lite"/>
    </source>
</evidence>
<dbReference type="OrthoDB" id="7836029at2"/>
<comment type="caution">
    <text evidence="7">The sequence shown here is derived from an EMBL/GenBank/DDBJ whole genome shotgun (WGS) entry which is preliminary data.</text>
</comment>
<dbReference type="Gene3D" id="3.40.33.10">
    <property type="entry name" value="CAP"/>
    <property type="match status" value="1"/>
</dbReference>
<dbReference type="GO" id="GO:0005615">
    <property type="term" value="C:extracellular space"/>
    <property type="evidence" value="ECO:0007669"/>
    <property type="project" value="InterPro"/>
</dbReference>
<name>A0A501WMV7_9RHOB</name>
<dbReference type="RefSeq" id="WP_140454476.1">
    <property type="nucleotide sequence ID" value="NZ_VFRP01000011.1"/>
</dbReference>
<keyword evidence="8" id="KW-1185">Reference proteome</keyword>
<evidence type="ECO:0000256" key="3">
    <source>
        <dbReference type="ARBA" id="ARBA00022525"/>
    </source>
</evidence>
<keyword evidence="3" id="KW-0964">Secreted</keyword>
<evidence type="ECO:0000256" key="1">
    <source>
        <dbReference type="ARBA" id="ARBA00001913"/>
    </source>
</evidence>